<dbReference type="Gene3D" id="3.30.450.20">
    <property type="entry name" value="PAS domain"/>
    <property type="match status" value="1"/>
</dbReference>
<dbReference type="PROSITE" id="PS50110">
    <property type="entry name" value="RESPONSE_REGULATORY"/>
    <property type="match status" value="1"/>
</dbReference>
<reference evidence="4" key="1">
    <citation type="submission" date="2015-10" db="EMBL/GenBank/DDBJ databases">
        <title>Description of Candidatus Tenderia electrophaga gen. nov, sp. nov., an Uncultivated Electroautotroph from a Biocathode Enrichment.</title>
        <authorList>
            <person name="Eddie B.J."/>
            <person name="Malanoski A.P."/>
            <person name="Wang Z."/>
            <person name="Hall R.J."/>
            <person name="Oh S.D."/>
            <person name="Heiner C."/>
            <person name="Lin B."/>
            <person name="Strycharz-Glaven S.M."/>
        </authorList>
    </citation>
    <scope>NUCLEOTIDE SEQUENCE [LARGE SCALE GENOMIC DNA]</scope>
    <source>
        <strain evidence="4">NRL1</strain>
    </source>
</reference>
<dbReference type="EMBL" id="CP013099">
    <property type="protein sequence ID" value="ALP52949.1"/>
    <property type="molecule type" value="Genomic_DNA"/>
</dbReference>
<keyword evidence="5" id="KW-1185">Reference proteome</keyword>
<dbReference type="Gene3D" id="3.40.50.2300">
    <property type="match status" value="1"/>
</dbReference>
<feature type="domain" description="Response regulatory" evidence="3">
    <location>
        <begin position="4"/>
        <end position="119"/>
    </location>
</feature>
<evidence type="ECO:0000256" key="2">
    <source>
        <dbReference type="PROSITE-ProRule" id="PRU00169"/>
    </source>
</evidence>
<keyword evidence="1 2" id="KW-0597">Phosphoprotein</keyword>
<dbReference type="KEGG" id="tee:Tel_07160"/>
<dbReference type="InterPro" id="IPR001789">
    <property type="entry name" value="Sig_transdc_resp-reg_receiver"/>
</dbReference>
<gene>
    <name evidence="4" type="ORF">Tel_07160</name>
</gene>
<evidence type="ECO:0000313" key="4">
    <source>
        <dbReference type="EMBL" id="ALP52949.1"/>
    </source>
</evidence>
<organism evidence="4 5">
    <name type="scientific">Candidatus Tenderia electrophaga</name>
    <dbReference type="NCBI Taxonomy" id="1748243"/>
    <lineage>
        <taxon>Bacteria</taxon>
        <taxon>Pseudomonadati</taxon>
        <taxon>Pseudomonadota</taxon>
        <taxon>Gammaproteobacteria</taxon>
        <taxon>Candidatus Tenderiales</taxon>
        <taxon>Candidatus Tenderiaceae</taxon>
        <taxon>Candidatus Tenderia</taxon>
    </lineage>
</organism>
<dbReference type="GO" id="GO:0000160">
    <property type="term" value="P:phosphorelay signal transduction system"/>
    <property type="evidence" value="ECO:0007669"/>
    <property type="project" value="InterPro"/>
</dbReference>
<dbReference type="SMART" id="SM00448">
    <property type="entry name" value="REC"/>
    <property type="match status" value="1"/>
</dbReference>
<dbReference type="SUPFAM" id="SSF52172">
    <property type="entry name" value="CheY-like"/>
    <property type="match status" value="1"/>
</dbReference>
<evidence type="ECO:0000259" key="3">
    <source>
        <dbReference type="PROSITE" id="PS50110"/>
    </source>
</evidence>
<dbReference type="STRING" id="1748243.Tel_07160"/>
<dbReference type="AlphaFoldDB" id="A0A0S2TCR5"/>
<name>A0A0S2TCR5_9GAMM</name>
<dbReference type="Proteomes" id="UP000055136">
    <property type="component" value="Chromosome"/>
</dbReference>
<protein>
    <recommendedName>
        <fullName evidence="3">Response regulatory domain-containing protein</fullName>
    </recommendedName>
</protein>
<evidence type="ECO:0000256" key="1">
    <source>
        <dbReference type="ARBA" id="ARBA00022553"/>
    </source>
</evidence>
<dbReference type="Pfam" id="PF00072">
    <property type="entry name" value="Response_reg"/>
    <property type="match status" value="1"/>
</dbReference>
<evidence type="ECO:0000313" key="5">
    <source>
        <dbReference type="Proteomes" id="UP000055136"/>
    </source>
</evidence>
<proteinExistence type="predicted"/>
<dbReference type="InterPro" id="IPR011006">
    <property type="entry name" value="CheY-like_superfamily"/>
</dbReference>
<accession>A0A0S2TCR5</accession>
<dbReference type="PANTHER" id="PTHR44591:SF19">
    <property type="entry name" value="TWO-COMPONENT RESPONSE REGULATOR-RELATED"/>
    <property type="match status" value="1"/>
</dbReference>
<dbReference type="InterPro" id="IPR050595">
    <property type="entry name" value="Bact_response_regulator"/>
</dbReference>
<dbReference type="PANTHER" id="PTHR44591">
    <property type="entry name" value="STRESS RESPONSE REGULATOR PROTEIN 1"/>
    <property type="match status" value="1"/>
</dbReference>
<feature type="modified residue" description="4-aspartylphosphate" evidence="2">
    <location>
        <position position="53"/>
    </location>
</feature>
<dbReference type="CDD" id="cd17569">
    <property type="entry name" value="REC_HupR-like"/>
    <property type="match status" value="1"/>
</dbReference>
<sequence length="248" mass="27249">MDKALLIVDDEENIIRALKRLLRSDGYVIYTANSGRDGLDLLDQNDIHVILSDMRMPEMNGAEFLAKAKQSHPASVRIMLSGYTDLSSVTDAINQGAIYKFMTKPWDDAELCESVKNAFQYYEEKNRVYFDAADGTIPPGAEGATLQDAVAEKRHQADEILEHLPVAVLGMDPGGSVISFNSAARTMFARGEHGVQEALQLLPQASLDRLLHSGSAIITRDNGDKLHITASRFGADEFVIITLAKLLN</sequence>